<dbReference type="AlphaFoldDB" id="T1CYG4"/>
<dbReference type="InterPro" id="IPR002934">
    <property type="entry name" value="Polymerase_NTP_transf_dom"/>
</dbReference>
<keyword evidence="3" id="KW-1185">Reference proteome</keyword>
<feature type="domain" description="Polymerase nucleotidyl transferase" evidence="1">
    <location>
        <begin position="37"/>
        <end position="120"/>
    </location>
</feature>
<dbReference type="Proteomes" id="UP000018143">
    <property type="component" value="Unassembled WGS sequence"/>
</dbReference>
<dbReference type="InterPro" id="IPR043519">
    <property type="entry name" value="NT_sf"/>
</dbReference>
<dbReference type="eggNOG" id="COG1669">
    <property type="taxonomic scope" value="Bacteria"/>
</dbReference>
<keyword evidence="2" id="KW-0808">Transferase</keyword>
<name>T1CYG4_9HELI</name>
<dbReference type="EMBL" id="BASD01000003">
    <property type="protein sequence ID" value="GAD17981.1"/>
    <property type="molecule type" value="Genomic_DNA"/>
</dbReference>
<dbReference type="Pfam" id="PF01909">
    <property type="entry name" value="NTP_transf_2"/>
    <property type="match status" value="1"/>
</dbReference>
<proteinExistence type="predicted"/>
<evidence type="ECO:0000259" key="1">
    <source>
        <dbReference type="Pfam" id="PF01909"/>
    </source>
</evidence>
<reference evidence="2 3" key="1">
    <citation type="journal article" date="2013" name="Genome Announc.">
        <title>Draft Genome Sequence of Helicobacter fennelliae Strain MRY12-0050, Isolated from a Bacteremia Patient.</title>
        <authorList>
            <person name="Rimbara E."/>
            <person name="Matsui M."/>
            <person name="Mori S."/>
            <person name="Suzuki S."/>
            <person name="Suzuki M."/>
            <person name="Kim H."/>
            <person name="Sekizuka T."/>
            <person name="Kuroda M."/>
            <person name="Shibayama K."/>
        </authorList>
    </citation>
    <scope>NUCLEOTIDE SEQUENCE [LARGE SCALE GENOMIC DNA]</scope>
    <source>
        <strain evidence="2 3">MRY12-0050</strain>
    </source>
</reference>
<sequence>MRSELYLAYQKTTKGREMTTEQNNILSYLAVLKPELEKVGVTKLGLFGSYAKGNTHHNSDIDIVYEIDFDRFKNTIGGGFKYLVFFDKLQQQIQQQFNTDVDLCDASSMPLDKKETLLQGAIYV</sequence>
<evidence type="ECO:0000313" key="2">
    <source>
        <dbReference type="EMBL" id="GAD17981.1"/>
    </source>
</evidence>
<protein>
    <submittedName>
        <fullName evidence="2">Nucleotidyltransferase family protein</fullName>
    </submittedName>
</protein>
<comment type="caution">
    <text evidence="2">The sequence shown here is derived from an EMBL/GenBank/DDBJ whole genome shotgun (WGS) entry which is preliminary data.</text>
</comment>
<gene>
    <name evidence="2" type="ORF">HFN_1540</name>
</gene>
<dbReference type="STRING" id="1325130.HFN_1540"/>
<dbReference type="GO" id="GO:0016779">
    <property type="term" value="F:nucleotidyltransferase activity"/>
    <property type="evidence" value="ECO:0007669"/>
    <property type="project" value="InterPro"/>
</dbReference>
<organism evidence="2 3">
    <name type="scientific">Helicobacter fennelliae MRY12-0050</name>
    <dbReference type="NCBI Taxonomy" id="1325130"/>
    <lineage>
        <taxon>Bacteria</taxon>
        <taxon>Pseudomonadati</taxon>
        <taxon>Campylobacterota</taxon>
        <taxon>Epsilonproteobacteria</taxon>
        <taxon>Campylobacterales</taxon>
        <taxon>Helicobacteraceae</taxon>
        <taxon>Helicobacter</taxon>
    </lineage>
</organism>
<dbReference type="Gene3D" id="3.30.460.10">
    <property type="entry name" value="Beta Polymerase, domain 2"/>
    <property type="match status" value="1"/>
</dbReference>
<accession>T1CYG4</accession>
<evidence type="ECO:0000313" key="3">
    <source>
        <dbReference type="Proteomes" id="UP000018143"/>
    </source>
</evidence>
<dbReference type="CDD" id="cd05403">
    <property type="entry name" value="NT_KNTase_like"/>
    <property type="match status" value="1"/>
</dbReference>
<dbReference type="SUPFAM" id="SSF81301">
    <property type="entry name" value="Nucleotidyltransferase"/>
    <property type="match status" value="1"/>
</dbReference>